<keyword evidence="1" id="KW-1133">Transmembrane helix</keyword>
<feature type="signal peptide" evidence="2">
    <location>
        <begin position="1"/>
        <end position="17"/>
    </location>
</feature>
<evidence type="ECO:0000313" key="3">
    <source>
        <dbReference type="EMBL" id="KJE93571.1"/>
    </source>
</evidence>
<dbReference type="InParanoid" id="A0A0D2UEN2"/>
<dbReference type="EMBL" id="KE346365">
    <property type="protein sequence ID" value="KJE93571.1"/>
    <property type="molecule type" value="Genomic_DNA"/>
</dbReference>
<evidence type="ECO:0000313" key="4">
    <source>
        <dbReference type="Proteomes" id="UP000008743"/>
    </source>
</evidence>
<gene>
    <name evidence="3" type="ORF">CAOG_008775</name>
</gene>
<proteinExistence type="predicted"/>
<keyword evidence="2" id="KW-0732">Signal</keyword>
<evidence type="ECO:0000256" key="2">
    <source>
        <dbReference type="SAM" id="SignalP"/>
    </source>
</evidence>
<keyword evidence="4" id="KW-1185">Reference proteome</keyword>
<protein>
    <submittedName>
        <fullName evidence="3">Uncharacterized protein</fullName>
    </submittedName>
</protein>
<dbReference type="AlphaFoldDB" id="A0A0D2UEN2"/>
<evidence type="ECO:0000256" key="1">
    <source>
        <dbReference type="SAM" id="Phobius"/>
    </source>
</evidence>
<feature type="transmembrane region" description="Helical" evidence="1">
    <location>
        <begin position="967"/>
        <end position="994"/>
    </location>
</feature>
<keyword evidence="1" id="KW-0472">Membrane</keyword>
<dbReference type="Proteomes" id="UP000008743">
    <property type="component" value="Unassembled WGS sequence"/>
</dbReference>
<keyword evidence="1" id="KW-0812">Transmembrane</keyword>
<dbReference type="PhylomeDB" id="A0A0D2UEN2"/>
<reference evidence="4" key="1">
    <citation type="submission" date="2011-02" db="EMBL/GenBank/DDBJ databases">
        <title>The Genome Sequence of Capsaspora owczarzaki ATCC 30864.</title>
        <authorList>
            <person name="Russ C."/>
            <person name="Cuomo C."/>
            <person name="Burger G."/>
            <person name="Gray M.W."/>
            <person name="Holland P.W.H."/>
            <person name="King N."/>
            <person name="Lang F.B.F."/>
            <person name="Roger A.J."/>
            <person name="Ruiz-Trillo I."/>
            <person name="Young S.K."/>
            <person name="Zeng Q."/>
            <person name="Gargeya S."/>
            <person name="Alvarado L."/>
            <person name="Berlin A."/>
            <person name="Chapman S.B."/>
            <person name="Chen Z."/>
            <person name="Freedman E."/>
            <person name="Gellesch M."/>
            <person name="Goldberg J."/>
            <person name="Griggs A."/>
            <person name="Gujja S."/>
            <person name="Heilman E."/>
            <person name="Heiman D."/>
            <person name="Howarth C."/>
            <person name="Mehta T."/>
            <person name="Neiman D."/>
            <person name="Pearson M."/>
            <person name="Roberts A."/>
            <person name="Saif S."/>
            <person name="Shea T."/>
            <person name="Shenoy N."/>
            <person name="Sisk P."/>
            <person name="Stolte C."/>
            <person name="Sykes S."/>
            <person name="White J."/>
            <person name="Yandava C."/>
            <person name="Haas B."/>
            <person name="Nusbaum C."/>
            <person name="Birren B."/>
        </authorList>
    </citation>
    <scope>NUCLEOTIDE SEQUENCE</scope>
    <source>
        <strain evidence="4">ATCC 30864</strain>
    </source>
</reference>
<feature type="chain" id="PRO_5002252557" evidence="2">
    <location>
        <begin position="18"/>
        <end position="1017"/>
    </location>
</feature>
<accession>A0A0D2UEN2</accession>
<name>A0A0D2UEN2_CAPO3</name>
<organism evidence="3 4">
    <name type="scientific">Capsaspora owczarzaki (strain ATCC 30864)</name>
    <dbReference type="NCBI Taxonomy" id="595528"/>
    <lineage>
        <taxon>Eukaryota</taxon>
        <taxon>Filasterea</taxon>
        <taxon>Capsaspora</taxon>
    </lineage>
</organism>
<sequence>MRATIVVLAACLVLASAQTLQLPDFSQNERISTELDANQQSIFMEEHTIPTNFDGTDSPMTLVRAVGPDNGLKALIQSKDKLTMLSATQGCQVLESTEDQPVAFIPDAAAFADYTGPKRQFFFGYRDLVNNHDLSSAEFNETRIFRGISCNVFTVANIQKAGVAYDATIYAPDSDWTWFNSDNSDKWLAAVELNGILCASRNETCDFDSANATADSTTFTQWYNFFFPLTDTGVTNPSLDLGLLAFCPLDSSSDSSSVAAPVFPETANAQVLVTKVGSTESVLTWEAWKFVTETTETSSFNLTENGWIVKTNAGFADQSIFAVAFSRNLTFTIDPSYGCNETDSSDTSIELVNEKTDNVFGLPEALTSSNYAKRLLSSSPLTIHGLIDLYLIGNQLNLNLTYNGQRLVRDIACNSWFDTEPSSAPSASAEPEQPIATPTIKARQYLLIMDFAIADWTFSSSSVELDSTPVRFQLLEMSTDSSANSSSTGAFNWNSDEITDATTSGLIVNNWIFDIFSISGGVPKGELSLPEFAQCTAPPSNATKYYPELASRFVSYISMIDTVTPSTGWMQSWWNNDTDGLRFSFFDGIDITLSKIILGESNQLNTVFVNDGTCSSQTLPVSLNPFLPADEVQQNETTVEFSASNTITPDQKVQELVLLFGRLDLVKAVFIGERDVNGLVAQYWLGHDETSELWFGFYFIKPLDDSNSALYVPWRLEVSKFASCESEDGCSDDGFWSPKRVYEVHRVYDFVGLSTQRNIPPVTFNPPSCSVSPSSSLPATVSATNIIPIPPISGSVSASASASASASVSASARVSSSQIVSASVSASESIVSASGSASASASVSGSVESAISASSGSAVSGSASTISGSASAVSGSAVTASAISASGATASAISASAVTASPSGIPINVTYTVSGSAVVSPSVIINATATTGIVPVRRGAGRGAEHVMRREVANANQASTGNHKSGMALPVVAGIACSTLLVGAAFGVAMGIVYRRRQREHGYVQLSTAPLDSISTP</sequence>